<dbReference type="Pfam" id="PF09622">
    <property type="entry name" value="DUF2391"/>
    <property type="match status" value="1"/>
</dbReference>
<reference evidence="2 3" key="1">
    <citation type="journal article" date="2005" name="Genome Res.">
        <title>Complete genome sequence of the hyperthermophilic archaeon Thermococcus kodakaraensis KOD1 and comparison with Pyrococcus genomes.</title>
        <authorList>
            <person name="Fukui T."/>
            <person name="Atomi H."/>
            <person name="Kanai T."/>
            <person name="Matsumi R."/>
            <person name="Fujiwara S."/>
            <person name="Imanaka T."/>
        </authorList>
    </citation>
    <scope>NUCLEOTIDE SEQUENCE [LARGE SCALE GENOMIC DNA]</scope>
    <source>
        <strain evidence="3">ATCC BAA-918 / JCM 12380 / KOD1</strain>
    </source>
</reference>
<evidence type="ECO:0000256" key="1">
    <source>
        <dbReference type="SAM" id="Phobius"/>
    </source>
</evidence>
<organism evidence="2 3">
    <name type="scientific">Thermococcus kodakarensis (strain ATCC BAA-918 / JCM 12380 / KOD1)</name>
    <name type="common">Pyrococcus kodakaraensis (strain KOD1)</name>
    <dbReference type="NCBI Taxonomy" id="69014"/>
    <lineage>
        <taxon>Archaea</taxon>
        <taxon>Methanobacteriati</taxon>
        <taxon>Methanobacteriota</taxon>
        <taxon>Thermococci</taxon>
        <taxon>Thermococcales</taxon>
        <taxon>Thermococcaceae</taxon>
        <taxon>Thermococcus</taxon>
    </lineage>
</organism>
<dbReference type="InParanoid" id="Q5JFE5"/>
<keyword evidence="1" id="KW-1133">Transmembrane helix</keyword>
<proteinExistence type="predicted"/>
<dbReference type="AlphaFoldDB" id="Q5JFE5"/>
<evidence type="ECO:0000313" key="2">
    <source>
        <dbReference type="EMBL" id="BAD84297.1"/>
    </source>
</evidence>
<keyword evidence="1" id="KW-0472">Membrane</keyword>
<dbReference type="Proteomes" id="UP000000536">
    <property type="component" value="Chromosome"/>
</dbReference>
<dbReference type="STRING" id="69014.TK0108"/>
<gene>
    <name evidence="2" type="ordered locus">TK0108</name>
</gene>
<dbReference type="EnsemblBacteria" id="BAD84297">
    <property type="protein sequence ID" value="BAD84297"/>
    <property type="gene ID" value="TK0108"/>
</dbReference>
<dbReference type="PATRIC" id="fig|69014.16.peg.108"/>
<feature type="transmembrane region" description="Helical" evidence="1">
    <location>
        <begin position="147"/>
        <end position="165"/>
    </location>
</feature>
<feature type="transmembrane region" description="Helical" evidence="1">
    <location>
        <begin position="106"/>
        <end position="127"/>
    </location>
</feature>
<dbReference type="InterPro" id="IPR024464">
    <property type="entry name" value="DUF2391"/>
</dbReference>
<evidence type="ECO:0000313" key="3">
    <source>
        <dbReference type="Proteomes" id="UP000000536"/>
    </source>
</evidence>
<dbReference type="KEGG" id="tko:TK0108"/>
<dbReference type="eggNOG" id="arCOG03887">
    <property type="taxonomic scope" value="Archaea"/>
</dbReference>
<keyword evidence="3" id="KW-1185">Reference proteome</keyword>
<name>Q5JFE5_THEKO</name>
<dbReference type="EMBL" id="AP006878">
    <property type="protein sequence ID" value="BAD84297.1"/>
    <property type="molecule type" value="Genomic_DNA"/>
</dbReference>
<accession>Q5JFE5</accession>
<feature type="transmembrane region" description="Helical" evidence="1">
    <location>
        <begin position="177"/>
        <end position="196"/>
    </location>
</feature>
<dbReference type="HOGENOM" id="CLU_111879_0_0_2"/>
<keyword evidence="1" id="KW-0812">Transmembrane</keyword>
<sequence length="200" mass="22386">MVQLILVFSSTILLTPLFQSRYAMMSESNADEMMSPKPEQEVIELEKLSQKIDGISRQLQAIKEAEEKKNEPDTLGWDDITQEIIGAVTFALPFLFTGELWDVAKAISLERAVVIFLLTLGIAYLFLVKSRLGNMKREELFHLPKRLISVSVISYTISALLIYLYDINGVAHFTPVQYLNATVIVSAFAVIGAIAVDMVK</sequence>
<protein>
    <submittedName>
        <fullName evidence="2">Hypothetical membrane protein, conserved</fullName>
    </submittedName>
</protein>